<name>A0ABS1QK98_9FLAO</name>
<dbReference type="InterPro" id="IPR005467">
    <property type="entry name" value="His_kinase_dom"/>
</dbReference>
<proteinExistence type="predicted"/>
<evidence type="ECO:0000256" key="6">
    <source>
        <dbReference type="ARBA" id="ARBA00022777"/>
    </source>
</evidence>
<dbReference type="Pfam" id="PF02518">
    <property type="entry name" value="HATPase_c"/>
    <property type="match status" value="1"/>
</dbReference>
<comment type="caution">
    <text evidence="13">The sequence shown here is derived from an EMBL/GenBank/DDBJ whole genome shotgun (WGS) entry which is preliminary data.</text>
</comment>
<evidence type="ECO:0000256" key="8">
    <source>
        <dbReference type="ARBA" id="ARBA00023012"/>
    </source>
</evidence>
<feature type="transmembrane region" description="Helical" evidence="10">
    <location>
        <begin position="406"/>
        <end position="429"/>
    </location>
</feature>
<organism evidence="13 14">
    <name type="scientific">Chryseobacterium endalhagicum</name>
    <dbReference type="NCBI Taxonomy" id="2797638"/>
    <lineage>
        <taxon>Bacteria</taxon>
        <taxon>Pseudomonadati</taxon>
        <taxon>Bacteroidota</taxon>
        <taxon>Flavobacteriia</taxon>
        <taxon>Flavobacteriales</taxon>
        <taxon>Weeksellaceae</taxon>
        <taxon>Chryseobacterium group</taxon>
        <taxon>Chryseobacterium</taxon>
    </lineage>
</organism>
<dbReference type="Gene3D" id="1.25.40.10">
    <property type="entry name" value="Tetratricopeptide repeat domain"/>
    <property type="match status" value="1"/>
</dbReference>
<keyword evidence="3" id="KW-0597">Phosphoprotein</keyword>
<keyword evidence="5" id="KW-0547">Nucleotide-binding</keyword>
<keyword evidence="10" id="KW-1133">Transmembrane helix</keyword>
<keyword evidence="8" id="KW-0902">Two-component regulatory system</keyword>
<dbReference type="CDD" id="cd16917">
    <property type="entry name" value="HATPase_UhpB-NarQ-NarX-like"/>
    <property type="match status" value="1"/>
</dbReference>
<evidence type="ECO:0000256" key="7">
    <source>
        <dbReference type="ARBA" id="ARBA00022840"/>
    </source>
</evidence>
<dbReference type="EMBL" id="JAELVM010000003">
    <property type="protein sequence ID" value="MBL1223020.1"/>
    <property type="molecule type" value="Genomic_DNA"/>
</dbReference>
<dbReference type="InterPro" id="IPR011712">
    <property type="entry name" value="Sig_transdc_His_kin_sub3_dim/P"/>
</dbReference>
<dbReference type="SUPFAM" id="SSF55874">
    <property type="entry name" value="ATPase domain of HSP90 chaperone/DNA topoisomerase II/histidine kinase"/>
    <property type="match status" value="1"/>
</dbReference>
<evidence type="ECO:0000256" key="3">
    <source>
        <dbReference type="ARBA" id="ARBA00022553"/>
    </source>
</evidence>
<comment type="catalytic activity">
    <reaction evidence="1">
        <text>ATP + protein L-histidine = ADP + protein N-phospho-L-histidine.</text>
        <dbReference type="EC" id="2.7.13.3"/>
    </reaction>
</comment>
<dbReference type="Gene3D" id="3.30.565.10">
    <property type="entry name" value="Histidine kinase-like ATPase, C-terminal domain"/>
    <property type="match status" value="1"/>
</dbReference>
<dbReference type="PANTHER" id="PTHR24421">
    <property type="entry name" value="NITRATE/NITRITE SENSOR PROTEIN NARX-RELATED"/>
    <property type="match status" value="1"/>
</dbReference>
<dbReference type="RefSeq" id="WP_202093876.1">
    <property type="nucleotide sequence ID" value="NZ_JAELVM010000003.1"/>
</dbReference>
<evidence type="ECO:0000256" key="1">
    <source>
        <dbReference type="ARBA" id="ARBA00000085"/>
    </source>
</evidence>
<keyword evidence="4" id="KW-0808">Transferase</keyword>
<dbReference type="PROSITE" id="PS50109">
    <property type="entry name" value="HIS_KIN"/>
    <property type="match status" value="1"/>
</dbReference>
<dbReference type="EC" id="2.7.13.3" evidence="2"/>
<evidence type="ECO:0000256" key="5">
    <source>
        <dbReference type="ARBA" id="ARBA00022741"/>
    </source>
</evidence>
<keyword evidence="7" id="KW-0067">ATP-binding</keyword>
<keyword evidence="10" id="KW-0472">Membrane</keyword>
<evidence type="ECO:0000256" key="10">
    <source>
        <dbReference type="SAM" id="Phobius"/>
    </source>
</evidence>
<accession>A0ABS1QK98</accession>
<sequence>MKRIMFFLCILTAFVLKAQELVPLNEKKYTDSLQTTADNQRNSGLSRADAYFLLSSYYRNFDPASSRKYLDNGKALMGKDPFTAAKYFYYEGQYYTDQDKEKAISYYQNAIQAFSKLKSKESDFYLALCWYNYGIAKKNTEGYPYLIKTMLEKSIPIAEKHGETKVLGFLYTQLALMLTYNAEFEKAGNYNTKALQVLEKTAPQSPEMFFTYLNMTSNYCYQVKADMGKKFLDKAEKMISPYPDSSSNASFYYNKTLYFVSKQEHDQALQAIDKGLFYTKKFRMKLMMQMFYFHKYDIFKKQKKFTEAKNLLEDILAEKTLATDLNNKKIMYQHLSDINEILGDPVQALVWQKKYSKLNDSLNAENIKLEINKIERKYNTSEKEKKIAFLNSEKNQKEMEVNKKNYYLWVLSLVLLLIIILLIFLFVIYRNNKKLSEQKEINLQQKIEDIKQKEELTLTKAILEGEEKERERIAKDLHDGLGGMLAGVKINFSTWSSAHLEAKKHGDFYKILDQLDLSIAELRHVARNLMPESLLNFGLETALHDLCEFYIRKDLDIYFQPINIEKKLPLTIQLNIYRIVQELLANAVKHSGASNILLQCSQSGENFLITIEDNGKGFNKERQEPVKGMGFLNLKNRVNYLKGKIEIHSDPQGTTINIELSTHGE</sequence>
<feature type="chain" id="PRO_5045716439" description="histidine kinase" evidence="11">
    <location>
        <begin position="19"/>
        <end position="665"/>
    </location>
</feature>
<dbReference type="InterPro" id="IPR003594">
    <property type="entry name" value="HATPase_dom"/>
</dbReference>
<keyword evidence="6 13" id="KW-0418">Kinase</keyword>
<evidence type="ECO:0000256" key="9">
    <source>
        <dbReference type="SAM" id="Coils"/>
    </source>
</evidence>
<evidence type="ECO:0000313" key="14">
    <source>
        <dbReference type="Proteomes" id="UP000661696"/>
    </source>
</evidence>
<feature type="coiled-coil region" evidence="9">
    <location>
        <begin position="364"/>
        <end position="400"/>
    </location>
</feature>
<dbReference type="GO" id="GO:0016301">
    <property type="term" value="F:kinase activity"/>
    <property type="evidence" value="ECO:0007669"/>
    <property type="project" value="UniProtKB-KW"/>
</dbReference>
<keyword evidence="11" id="KW-0732">Signal</keyword>
<evidence type="ECO:0000313" key="13">
    <source>
        <dbReference type="EMBL" id="MBL1223020.1"/>
    </source>
</evidence>
<keyword evidence="9" id="KW-0175">Coiled coil</keyword>
<evidence type="ECO:0000256" key="11">
    <source>
        <dbReference type="SAM" id="SignalP"/>
    </source>
</evidence>
<dbReference type="SMART" id="SM00387">
    <property type="entry name" value="HATPase_c"/>
    <property type="match status" value="1"/>
</dbReference>
<protein>
    <recommendedName>
        <fullName evidence="2">histidine kinase</fullName>
        <ecNumber evidence="2">2.7.13.3</ecNumber>
    </recommendedName>
</protein>
<keyword evidence="10" id="KW-0812">Transmembrane</keyword>
<dbReference type="InterPro" id="IPR036890">
    <property type="entry name" value="HATPase_C_sf"/>
</dbReference>
<dbReference type="InterPro" id="IPR050482">
    <property type="entry name" value="Sensor_HK_TwoCompSys"/>
</dbReference>
<evidence type="ECO:0000256" key="4">
    <source>
        <dbReference type="ARBA" id="ARBA00022679"/>
    </source>
</evidence>
<feature type="domain" description="Histidine kinase" evidence="12">
    <location>
        <begin position="576"/>
        <end position="664"/>
    </location>
</feature>
<dbReference type="Pfam" id="PF07730">
    <property type="entry name" value="HisKA_3"/>
    <property type="match status" value="1"/>
</dbReference>
<feature type="signal peptide" evidence="11">
    <location>
        <begin position="1"/>
        <end position="18"/>
    </location>
</feature>
<dbReference type="Proteomes" id="UP000661696">
    <property type="component" value="Unassembled WGS sequence"/>
</dbReference>
<evidence type="ECO:0000259" key="12">
    <source>
        <dbReference type="PROSITE" id="PS50109"/>
    </source>
</evidence>
<dbReference type="InterPro" id="IPR011990">
    <property type="entry name" value="TPR-like_helical_dom_sf"/>
</dbReference>
<dbReference type="Gene3D" id="1.20.5.1930">
    <property type="match status" value="1"/>
</dbReference>
<keyword evidence="14" id="KW-1185">Reference proteome</keyword>
<reference evidence="13 14" key="1">
    <citation type="submission" date="2020-12" db="EMBL/GenBank/DDBJ databases">
        <title>Chryseobacterium endoalhailicus sp. nov., isolated from seed of leguminous plant.</title>
        <authorList>
            <person name="Zhang X."/>
        </authorList>
    </citation>
    <scope>NUCLEOTIDE SEQUENCE [LARGE SCALE GENOMIC DNA]</scope>
    <source>
        <strain evidence="13 14">L7</strain>
    </source>
</reference>
<dbReference type="SUPFAM" id="SSF48452">
    <property type="entry name" value="TPR-like"/>
    <property type="match status" value="2"/>
</dbReference>
<dbReference type="PANTHER" id="PTHR24421:SF10">
    <property type="entry name" value="NITRATE_NITRITE SENSOR PROTEIN NARQ"/>
    <property type="match status" value="1"/>
</dbReference>
<evidence type="ECO:0000256" key="2">
    <source>
        <dbReference type="ARBA" id="ARBA00012438"/>
    </source>
</evidence>
<gene>
    <name evidence="13" type="ORF">JET18_19355</name>
</gene>